<dbReference type="EMBL" id="JAKUCV010005153">
    <property type="protein sequence ID" value="KAJ4832362.1"/>
    <property type="molecule type" value="Genomic_DNA"/>
</dbReference>
<comment type="caution">
    <text evidence="7">The sequence shown here is derived from an EMBL/GenBank/DDBJ whole genome shotgun (WGS) entry which is preliminary data.</text>
</comment>
<dbReference type="GO" id="GO:0000272">
    <property type="term" value="P:polysaccharide catabolic process"/>
    <property type="evidence" value="ECO:0007669"/>
    <property type="project" value="InterPro"/>
</dbReference>
<proteinExistence type="inferred from homology"/>
<name>A0A9Q0FJ33_9ROSI</name>
<evidence type="ECO:0000256" key="1">
    <source>
        <dbReference type="ARBA" id="ARBA00005641"/>
    </source>
</evidence>
<dbReference type="Pfam" id="PF00150">
    <property type="entry name" value="Cellulase"/>
    <property type="match status" value="1"/>
</dbReference>
<feature type="signal peptide" evidence="5">
    <location>
        <begin position="1"/>
        <end position="20"/>
    </location>
</feature>
<evidence type="ECO:0000313" key="8">
    <source>
        <dbReference type="Proteomes" id="UP001141552"/>
    </source>
</evidence>
<dbReference type="InterPro" id="IPR001547">
    <property type="entry name" value="Glyco_hydro_5"/>
</dbReference>
<evidence type="ECO:0000259" key="6">
    <source>
        <dbReference type="Pfam" id="PF00150"/>
    </source>
</evidence>
<keyword evidence="8" id="KW-1185">Reference proteome</keyword>
<keyword evidence="5" id="KW-0732">Signal</keyword>
<organism evidence="7 8">
    <name type="scientific">Turnera subulata</name>
    <dbReference type="NCBI Taxonomy" id="218843"/>
    <lineage>
        <taxon>Eukaryota</taxon>
        <taxon>Viridiplantae</taxon>
        <taxon>Streptophyta</taxon>
        <taxon>Embryophyta</taxon>
        <taxon>Tracheophyta</taxon>
        <taxon>Spermatophyta</taxon>
        <taxon>Magnoliopsida</taxon>
        <taxon>eudicotyledons</taxon>
        <taxon>Gunneridae</taxon>
        <taxon>Pentapetalae</taxon>
        <taxon>rosids</taxon>
        <taxon>fabids</taxon>
        <taxon>Malpighiales</taxon>
        <taxon>Passifloraceae</taxon>
        <taxon>Turnera</taxon>
    </lineage>
</organism>
<dbReference type="SUPFAM" id="SSF51445">
    <property type="entry name" value="(Trans)glycosidases"/>
    <property type="match status" value="1"/>
</dbReference>
<evidence type="ECO:0000256" key="3">
    <source>
        <dbReference type="ARBA" id="ARBA00023295"/>
    </source>
</evidence>
<evidence type="ECO:0000256" key="2">
    <source>
        <dbReference type="ARBA" id="ARBA00022801"/>
    </source>
</evidence>
<dbReference type="SUPFAM" id="SSF50370">
    <property type="entry name" value="Ricin B-like lectins"/>
    <property type="match status" value="1"/>
</dbReference>
<feature type="domain" description="Glycoside hydrolase family 5" evidence="6">
    <location>
        <begin position="68"/>
        <end position="348"/>
    </location>
</feature>
<dbReference type="Proteomes" id="UP001141552">
    <property type="component" value="Unassembled WGS sequence"/>
</dbReference>
<protein>
    <recommendedName>
        <fullName evidence="6">Glycoside hydrolase family 5 domain-containing protein</fullName>
    </recommendedName>
</protein>
<dbReference type="GO" id="GO:0004553">
    <property type="term" value="F:hydrolase activity, hydrolyzing O-glycosyl compounds"/>
    <property type="evidence" value="ECO:0007669"/>
    <property type="project" value="InterPro"/>
</dbReference>
<keyword evidence="2 4" id="KW-0378">Hydrolase</keyword>
<comment type="similarity">
    <text evidence="1 4">Belongs to the glycosyl hydrolase 5 (cellulase A) family.</text>
</comment>
<gene>
    <name evidence="7" type="ORF">Tsubulata_002165</name>
</gene>
<sequence>MFRPILLLLFLLLCKNITSSQSLPLSTNTNWIVDETGRRVKLTCVNWPSHIETMLAEGLDKQPLGFIASQVVHQQFNCIRLTWATYMFTRMDYGRLTVEESFDRQNLTEAKAGITKHNPHLLHMTLLQAFDTVVDVLGAYGLMVLLDNHVSHPTWCCSESDGNGFFNDQYFDPEEWQNGLTTVAKRFRGKLQVIGIGMRNELRGPQGNVDDWYRYVPEAAKQIHKANPDVLVFMSGISYATDLSFLKDRPLGFNLDNKLVFETHLYAFTAEPDKDWLEKPVNEVCGTRIKALDDKIGFVTTGDNPAPLVLTEVGVNQQNFSASHNRFLSCFQAYVAQRDLDWGLWALQGGYYTRENKTGADEEFGLLDINWNRVRNPTIQKRLELAKTKTQDPASITSAAYVLYHPRSGTCLRTKGEKIYAGSCKTRSRWIHDAEEAPIRLMYTNVCIKAVGDGFGPILSTECLSPQSTWKLTSNSTHHLAVRDERGEYLCLHMEPSNEIVTRRCICVGDDPRCLDDPTTQWFQFALRNV</sequence>
<dbReference type="InterPro" id="IPR017853">
    <property type="entry name" value="GH"/>
</dbReference>
<evidence type="ECO:0000313" key="7">
    <source>
        <dbReference type="EMBL" id="KAJ4832362.1"/>
    </source>
</evidence>
<dbReference type="PANTHER" id="PTHR31263:SF0">
    <property type="entry name" value="CELLULASE FAMILY PROTEIN (AFU_ORTHOLOGUE AFUA_5G14560)"/>
    <property type="match status" value="1"/>
</dbReference>
<dbReference type="PANTHER" id="PTHR31263">
    <property type="entry name" value="CELLULASE FAMILY PROTEIN (AFU_ORTHOLOGUE AFUA_5G14560)"/>
    <property type="match status" value="1"/>
</dbReference>
<dbReference type="OrthoDB" id="442731at2759"/>
<dbReference type="InterPro" id="IPR035992">
    <property type="entry name" value="Ricin_B-like_lectins"/>
</dbReference>
<keyword evidence="3 4" id="KW-0326">Glycosidase</keyword>
<evidence type="ECO:0000256" key="4">
    <source>
        <dbReference type="RuleBase" id="RU361153"/>
    </source>
</evidence>
<dbReference type="Gene3D" id="3.20.20.80">
    <property type="entry name" value="Glycosidases"/>
    <property type="match status" value="1"/>
</dbReference>
<accession>A0A9Q0FJ33</accession>
<reference evidence="7" key="1">
    <citation type="submission" date="2022-02" db="EMBL/GenBank/DDBJ databases">
        <authorList>
            <person name="Henning P.M."/>
            <person name="McCubbin A.G."/>
            <person name="Shore J.S."/>
        </authorList>
    </citation>
    <scope>NUCLEOTIDE SEQUENCE</scope>
    <source>
        <strain evidence="7">F60SS</strain>
        <tissue evidence="7">Leaves</tissue>
    </source>
</reference>
<dbReference type="AlphaFoldDB" id="A0A9Q0FJ33"/>
<reference evidence="7" key="2">
    <citation type="journal article" date="2023" name="Plants (Basel)">
        <title>Annotation of the Turnera subulata (Passifloraceae) Draft Genome Reveals the S-Locus Evolved after the Divergence of Turneroideae from Passifloroideae in a Stepwise Manner.</title>
        <authorList>
            <person name="Henning P.M."/>
            <person name="Roalson E.H."/>
            <person name="Mir W."/>
            <person name="McCubbin A.G."/>
            <person name="Shore J.S."/>
        </authorList>
    </citation>
    <scope>NUCLEOTIDE SEQUENCE</scope>
    <source>
        <strain evidence="7">F60SS</strain>
    </source>
</reference>
<feature type="chain" id="PRO_5040112161" description="Glycoside hydrolase family 5 domain-containing protein" evidence="5">
    <location>
        <begin position="21"/>
        <end position="530"/>
    </location>
</feature>
<evidence type="ECO:0000256" key="5">
    <source>
        <dbReference type="SAM" id="SignalP"/>
    </source>
</evidence>